<dbReference type="GeneID" id="81367669"/>
<dbReference type="InterPro" id="IPR050272">
    <property type="entry name" value="Isochorismatase-like_hydrls"/>
</dbReference>
<comment type="similarity">
    <text evidence="1">Belongs to the isochorismatase family.</text>
</comment>
<sequence>MASEAPEIPTFGQRYAILNLDWMALLLGAVESTPEGQALIQNYTKWNDAVHKKSSRPLTIFTTLAFAHGQPEVKRGKPFAKLITPFGEFKTGTPETQIDKRFTLDEHDVVLEKTRWSATSGNALKQILKAQNIDTVIISGLALSGVVMSTIYHLFDLDYDIYVIEGNVLELPPSDTPEFKELFLQNVLSRMNLHVISLDTALRALDQSA</sequence>
<dbReference type="AlphaFoldDB" id="A0A9W9W6G5"/>
<gene>
    <name evidence="4" type="ORF">N7509_004052</name>
</gene>
<dbReference type="Pfam" id="PF00857">
    <property type="entry name" value="Isochorismatase"/>
    <property type="match status" value="1"/>
</dbReference>
<reference evidence="4" key="1">
    <citation type="submission" date="2022-12" db="EMBL/GenBank/DDBJ databases">
        <authorList>
            <person name="Petersen C."/>
        </authorList>
    </citation>
    <scope>NUCLEOTIDE SEQUENCE</scope>
    <source>
        <strain evidence="4">IBT 29677</strain>
    </source>
</reference>
<organism evidence="4 5">
    <name type="scientific">Penicillium cosmopolitanum</name>
    <dbReference type="NCBI Taxonomy" id="1131564"/>
    <lineage>
        <taxon>Eukaryota</taxon>
        <taxon>Fungi</taxon>
        <taxon>Dikarya</taxon>
        <taxon>Ascomycota</taxon>
        <taxon>Pezizomycotina</taxon>
        <taxon>Eurotiomycetes</taxon>
        <taxon>Eurotiomycetidae</taxon>
        <taxon>Eurotiales</taxon>
        <taxon>Aspergillaceae</taxon>
        <taxon>Penicillium</taxon>
    </lineage>
</organism>
<dbReference type="EMBL" id="JAPZBU010000005">
    <property type="protein sequence ID" value="KAJ5404181.1"/>
    <property type="molecule type" value="Genomic_DNA"/>
</dbReference>
<evidence type="ECO:0000313" key="4">
    <source>
        <dbReference type="EMBL" id="KAJ5404181.1"/>
    </source>
</evidence>
<dbReference type="OrthoDB" id="1739143at2759"/>
<reference evidence="4" key="2">
    <citation type="journal article" date="2023" name="IMA Fungus">
        <title>Comparative genomic study of the Penicillium genus elucidates a diverse pangenome and 15 lateral gene transfer events.</title>
        <authorList>
            <person name="Petersen C."/>
            <person name="Sorensen T."/>
            <person name="Nielsen M.R."/>
            <person name="Sondergaard T.E."/>
            <person name="Sorensen J.L."/>
            <person name="Fitzpatrick D.A."/>
            <person name="Frisvad J.C."/>
            <person name="Nielsen K.L."/>
        </authorList>
    </citation>
    <scope>NUCLEOTIDE SEQUENCE</scope>
    <source>
        <strain evidence="4">IBT 29677</strain>
    </source>
</reference>
<feature type="domain" description="Isochorismatase-like" evidence="3">
    <location>
        <begin position="16"/>
        <end position="173"/>
    </location>
</feature>
<proteinExistence type="inferred from homology"/>
<dbReference type="Gene3D" id="3.40.50.850">
    <property type="entry name" value="Isochorismatase-like"/>
    <property type="match status" value="1"/>
</dbReference>
<dbReference type="GO" id="GO:0016787">
    <property type="term" value="F:hydrolase activity"/>
    <property type="evidence" value="ECO:0007669"/>
    <property type="project" value="UniProtKB-KW"/>
</dbReference>
<dbReference type="InterPro" id="IPR000868">
    <property type="entry name" value="Isochorismatase-like_dom"/>
</dbReference>
<dbReference type="PANTHER" id="PTHR43540">
    <property type="entry name" value="PEROXYUREIDOACRYLATE/UREIDOACRYLATE AMIDOHYDROLASE-RELATED"/>
    <property type="match status" value="1"/>
</dbReference>
<dbReference type="SUPFAM" id="SSF52499">
    <property type="entry name" value="Isochorismatase-like hydrolases"/>
    <property type="match status" value="1"/>
</dbReference>
<dbReference type="Proteomes" id="UP001147747">
    <property type="component" value="Unassembled WGS sequence"/>
</dbReference>
<evidence type="ECO:0000256" key="1">
    <source>
        <dbReference type="ARBA" id="ARBA00006336"/>
    </source>
</evidence>
<name>A0A9W9W6G5_9EURO</name>
<evidence type="ECO:0000259" key="3">
    <source>
        <dbReference type="Pfam" id="PF00857"/>
    </source>
</evidence>
<dbReference type="RefSeq" id="XP_056491423.1">
    <property type="nucleotide sequence ID" value="XM_056628689.1"/>
</dbReference>
<evidence type="ECO:0000313" key="5">
    <source>
        <dbReference type="Proteomes" id="UP001147747"/>
    </source>
</evidence>
<protein>
    <submittedName>
        <fullName evidence="4">Cysteine hydrolase family protein</fullName>
    </submittedName>
</protein>
<keyword evidence="5" id="KW-1185">Reference proteome</keyword>
<accession>A0A9W9W6G5</accession>
<keyword evidence="2 4" id="KW-0378">Hydrolase</keyword>
<comment type="caution">
    <text evidence="4">The sequence shown here is derived from an EMBL/GenBank/DDBJ whole genome shotgun (WGS) entry which is preliminary data.</text>
</comment>
<dbReference type="PANTHER" id="PTHR43540:SF1">
    <property type="entry name" value="ISOCHORISMATASE HYDROLASE"/>
    <property type="match status" value="1"/>
</dbReference>
<evidence type="ECO:0000256" key="2">
    <source>
        <dbReference type="ARBA" id="ARBA00022801"/>
    </source>
</evidence>
<dbReference type="InterPro" id="IPR036380">
    <property type="entry name" value="Isochorismatase-like_sf"/>
</dbReference>